<dbReference type="OrthoDB" id="7200179at2"/>
<dbReference type="InterPro" id="IPR029016">
    <property type="entry name" value="GAF-like_dom_sf"/>
</dbReference>
<accession>A0A2K9NEP2</accession>
<dbReference type="KEGG" id="ncb:C0V82_02280"/>
<protein>
    <submittedName>
        <fullName evidence="1">DUF484 domain-containing protein</fullName>
    </submittedName>
</protein>
<organism evidence="1 2">
    <name type="scientific">Niveispirillum cyanobacteriorum</name>
    <dbReference type="NCBI Taxonomy" id="1612173"/>
    <lineage>
        <taxon>Bacteria</taxon>
        <taxon>Pseudomonadati</taxon>
        <taxon>Pseudomonadota</taxon>
        <taxon>Alphaproteobacteria</taxon>
        <taxon>Rhodospirillales</taxon>
        <taxon>Azospirillaceae</taxon>
        <taxon>Niveispirillum</taxon>
    </lineage>
</organism>
<dbReference type="Proteomes" id="UP000234752">
    <property type="component" value="Chromosome eg_1"/>
</dbReference>
<keyword evidence="2" id="KW-1185">Reference proteome</keyword>
<gene>
    <name evidence="1" type="ORF">C0V82_02280</name>
</gene>
<dbReference type="PANTHER" id="PTHR38765">
    <property type="entry name" value="DUF484 DOMAIN-CONTAINING PROTEIN"/>
    <property type="match status" value="1"/>
</dbReference>
<dbReference type="Gene3D" id="3.30.450.40">
    <property type="match status" value="1"/>
</dbReference>
<evidence type="ECO:0000313" key="1">
    <source>
        <dbReference type="EMBL" id="AUN31603.1"/>
    </source>
</evidence>
<dbReference type="EMBL" id="CP025611">
    <property type="protein sequence ID" value="AUN31603.1"/>
    <property type="molecule type" value="Genomic_DNA"/>
</dbReference>
<dbReference type="AlphaFoldDB" id="A0A2K9NEP2"/>
<dbReference type="PANTHER" id="PTHR38765:SF1">
    <property type="entry name" value="DUF484 DOMAIN-CONTAINING PROTEIN"/>
    <property type="match status" value="1"/>
</dbReference>
<sequence length="229" mass="24594">MDELTAEDVAAFLMDHPDFLARRPDLLRHLLAPTGPDMGQGIVDIRERILEKLRGEVGRLSDQQQLLVDTTRANMMNLRRVHAAVLHLLSCRGLEAMVQAITGDLAVLLDLDGAALVVEQPEGPIATIGPAGLGMAHHGTINRVMGRADVALQSDILGSVEVWGHQAGLIRSQALVRLRLGDGEEAASALLAFGSAEPETFHPGQATDLLLFLSGVVERVIAAYLDPAW</sequence>
<name>A0A2K9NEP2_9PROT</name>
<dbReference type="InterPro" id="IPR007435">
    <property type="entry name" value="DUF484"/>
</dbReference>
<proteinExistence type="predicted"/>
<dbReference type="Pfam" id="PF04340">
    <property type="entry name" value="DUF484"/>
    <property type="match status" value="1"/>
</dbReference>
<reference evidence="1 2" key="1">
    <citation type="submission" date="2017-12" db="EMBL/GenBank/DDBJ databases">
        <title>Genomes of bacteria within cyanobacterial aggregates.</title>
        <authorList>
            <person name="Cai H."/>
        </authorList>
    </citation>
    <scope>NUCLEOTIDE SEQUENCE [LARGE SCALE GENOMIC DNA]</scope>
    <source>
        <strain evidence="1 2">TH16</strain>
    </source>
</reference>
<evidence type="ECO:0000313" key="2">
    <source>
        <dbReference type="Proteomes" id="UP000234752"/>
    </source>
</evidence>